<evidence type="ECO:0000256" key="1">
    <source>
        <dbReference type="ARBA" id="ARBA00022679"/>
    </source>
</evidence>
<keyword evidence="5" id="KW-0812">Transmembrane</keyword>
<dbReference type="InterPro" id="IPR050482">
    <property type="entry name" value="Sensor_HK_TwoCompSys"/>
</dbReference>
<reference evidence="7 8" key="1">
    <citation type="submission" date="2019-03" db="EMBL/GenBank/DDBJ databases">
        <title>Genomic Encyclopedia of Type Strains, Phase IV (KMG-IV): sequencing the most valuable type-strain genomes for metagenomic binning, comparative biology and taxonomic classification.</title>
        <authorList>
            <person name="Goeker M."/>
        </authorList>
    </citation>
    <scope>NUCLEOTIDE SEQUENCE [LARGE SCALE GENOMIC DNA]</scope>
    <source>
        <strain evidence="7 8">DSM 46770</strain>
    </source>
</reference>
<keyword evidence="1" id="KW-0808">Transferase</keyword>
<feature type="domain" description="Signal transduction histidine kinase subgroup 3 dimerisation and phosphoacceptor" evidence="6">
    <location>
        <begin position="192"/>
        <end position="260"/>
    </location>
</feature>
<feature type="transmembrane region" description="Helical" evidence="5">
    <location>
        <begin position="109"/>
        <end position="142"/>
    </location>
</feature>
<feature type="region of interest" description="Disordered" evidence="4">
    <location>
        <begin position="1"/>
        <end position="23"/>
    </location>
</feature>
<keyword evidence="3" id="KW-0902">Two-component regulatory system</keyword>
<feature type="transmembrane region" description="Helical" evidence="5">
    <location>
        <begin position="83"/>
        <end position="103"/>
    </location>
</feature>
<dbReference type="AlphaFoldDB" id="A0A4R6UR31"/>
<dbReference type="GO" id="GO:0046983">
    <property type="term" value="F:protein dimerization activity"/>
    <property type="evidence" value="ECO:0007669"/>
    <property type="project" value="InterPro"/>
</dbReference>
<dbReference type="CDD" id="cd16917">
    <property type="entry name" value="HATPase_UhpB-NarQ-NarX-like"/>
    <property type="match status" value="1"/>
</dbReference>
<evidence type="ECO:0000256" key="3">
    <source>
        <dbReference type="ARBA" id="ARBA00023012"/>
    </source>
</evidence>
<evidence type="ECO:0000313" key="8">
    <source>
        <dbReference type="Proteomes" id="UP000295281"/>
    </source>
</evidence>
<dbReference type="Gene3D" id="1.20.5.1930">
    <property type="match status" value="1"/>
</dbReference>
<feature type="transmembrane region" description="Helical" evidence="5">
    <location>
        <begin position="55"/>
        <end position="76"/>
    </location>
</feature>
<evidence type="ECO:0000256" key="5">
    <source>
        <dbReference type="SAM" id="Phobius"/>
    </source>
</evidence>
<keyword evidence="2 7" id="KW-0418">Kinase</keyword>
<comment type="caution">
    <text evidence="7">The sequence shown here is derived from an EMBL/GenBank/DDBJ whole genome shotgun (WGS) entry which is preliminary data.</text>
</comment>
<dbReference type="GO" id="GO:0016020">
    <property type="term" value="C:membrane"/>
    <property type="evidence" value="ECO:0007669"/>
    <property type="project" value="InterPro"/>
</dbReference>
<dbReference type="InterPro" id="IPR011712">
    <property type="entry name" value="Sig_transdc_His_kin_sub3_dim/P"/>
</dbReference>
<keyword evidence="5" id="KW-0472">Membrane</keyword>
<dbReference type="SUPFAM" id="SSF55874">
    <property type="entry name" value="ATPase domain of HSP90 chaperone/DNA topoisomerase II/histidine kinase"/>
    <property type="match status" value="1"/>
</dbReference>
<keyword evidence="5" id="KW-1133">Transmembrane helix</keyword>
<dbReference type="EMBL" id="SNYN01000029">
    <property type="protein sequence ID" value="TDQ45724.1"/>
    <property type="molecule type" value="Genomic_DNA"/>
</dbReference>
<accession>A0A4R6UR31</accession>
<sequence>MFPTLGRVRTSTETGPTPPTPRGRALSLSLALTFCLFTLPQWVDAVGAVQDGDTRAVVAGTAVLYALVCVAAVPLAGGARYPVRAAVCLVALALGGALVVRLGPDASWVALFALAVSAVLLPVRSVALLTVPAAAAPLLWALVRGDAGGQFSNLVLLVSSTAAVALLRVALDANAELRAARGEIAVLATARERERVARDLHDILGHSLTAITLKAGVARRVLETSGDTGRAAGEIADLEALARAALADVRATVSGYRTVTLAGELAAGASALAAAGIAADLPGAVDDVDPALRGVFGYVVREAVTNAVRHSAAGTVRVRLGPRSVEVEDDGRAETGVRPGNGLRGLAERMREAGGTLEVRPRGGGGLLVRAHVPGTGEKR</sequence>
<dbReference type="Pfam" id="PF07730">
    <property type="entry name" value="HisKA_3"/>
    <property type="match status" value="1"/>
</dbReference>
<dbReference type="Proteomes" id="UP000295281">
    <property type="component" value="Unassembled WGS sequence"/>
</dbReference>
<dbReference type="PANTHER" id="PTHR24421">
    <property type="entry name" value="NITRATE/NITRITE SENSOR PROTEIN NARX-RELATED"/>
    <property type="match status" value="1"/>
</dbReference>
<evidence type="ECO:0000313" key="7">
    <source>
        <dbReference type="EMBL" id="TDQ45724.1"/>
    </source>
</evidence>
<evidence type="ECO:0000259" key="6">
    <source>
        <dbReference type="Pfam" id="PF07730"/>
    </source>
</evidence>
<proteinExistence type="predicted"/>
<dbReference type="PANTHER" id="PTHR24421:SF63">
    <property type="entry name" value="SENSOR HISTIDINE KINASE DESK"/>
    <property type="match status" value="1"/>
</dbReference>
<organism evidence="7 8">
    <name type="scientific">Actinorugispora endophytica</name>
    <dbReference type="NCBI Taxonomy" id="1605990"/>
    <lineage>
        <taxon>Bacteria</taxon>
        <taxon>Bacillati</taxon>
        <taxon>Actinomycetota</taxon>
        <taxon>Actinomycetes</taxon>
        <taxon>Streptosporangiales</taxon>
        <taxon>Nocardiopsidaceae</taxon>
        <taxon>Actinorugispora</taxon>
    </lineage>
</organism>
<evidence type="ECO:0000256" key="4">
    <source>
        <dbReference type="SAM" id="MobiDB-lite"/>
    </source>
</evidence>
<gene>
    <name evidence="7" type="ORF">EV190_1297</name>
</gene>
<dbReference type="InterPro" id="IPR036890">
    <property type="entry name" value="HATPase_C_sf"/>
</dbReference>
<protein>
    <submittedName>
        <fullName evidence="7">Two-component system sensor histidine kinase DesK</fullName>
    </submittedName>
</protein>
<dbReference type="GO" id="GO:0000155">
    <property type="term" value="F:phosphorelay sensor kinase activity"/>
    <property type="evidence" value="ECO:0007669"/>
    <property type="project" value="InterPro"/>
</dbReference>
<evidence type="ECO:0000256" key="2">
    <source>
        <dbReference type="ARBA" id="ARBA00022777"/>
    </source>
</evidence>
<feature type="transmembrane region" description="Helical" evidence="5">
    <location>
        <begin position="154"/>
        <end position="171"/>
    </location>
</feature>
<dbReference type="Gene3D" id="3.30.565.10">
    <property type="entry name" value="Histidine kinase-like ATPase, C-terminal domain"/>
    <property type="match status" value="1"/>
</dbReference>
<keyword evidence="8" id="KW-1185">Reference proteome</keyword>
<name>A0A4R6UR31_9ACTN</name>